<keyword evidence="4" id="KW-1185">Reference proteome</keyword>
<feature type="coiled-coil region" evidence="1">
    <location>
        <begin position="307"/>
        <end position="344"/>
    </location>
</feature>
<dbReference type="RefSeq" id="WP_255159778.1">
    <property type="nucleotide sequence ID" value="NZ_CP101497.1"/>
</dbReference>
<evidence type="ECO:0000256" key="2">
    <source>
        <dbReference type="SAM" id="Phobius"/>
    </source>
</evidence>
<feature type="coiled-coil region" evidence="1">
    <location>
        <begin position="231"/>
        <end position="283"/>
    </location>
</feature>
<evidence type="ECO:0000313" key="4">
    <source>
        <dbReference type="Proteomes" id="UP001060039"/>
    </source>
</evidence>
<keyword evidence="2" id="KW-0472">Membrane</keyword>
<protein>
    <submittedName>
        <fullName evidence="3">Uncharacterized protein</fullName>
    </submittedName>
</protein>
<evidence type="ECO:0000313" key="3">
    <source>
        <dbReference type="EMBL" id="UTT62646.1"/>
    </source>
</evidence>
<reference evidence="3" key="1">
    <citation type="submission" date="2022-07" db="EMBL/GenBank/DDBJ databases">
        <title>Taxonomic analysis of Microcella humidisoli nov. sp., isolated from riverside soil.</title>
        <authorList>
            <person name="Molina K.M."/>
            <person name="Kim S.B."/>
        </authorList>
    </citation>
    <scope>NUCLEOTIDE SEQUENCE</scope>
    <source>
        <strain evidence="3">MMS21-STM10</strain>
    </source>
</reference>
<organism evidence="3 4">
    <name type="scientific">Microcella humidisoli</name>
    <dbReference type="NCBI Taxonomy" id="2963406"/>
    <lineage>
        <taxon>Bacteria</taxon>
        <taxon>Bacillati</taxon>
        <taxon>Actinomycetota</taxon>
        <taxon>Actinomycetes</taxon>
        <taxon>Micrococcales</taxon>
        <taxon>Microbacteriaceae</taxon>
        <taxon>Microcella</taxon>
    </lineage>
</organism>
<proteinExistence type="predicted"/>
<feature type="transmembrane region" description="Helical" evidence="2">
    <location>
        <begin position="25"/>
        <end position="50"/>
    </location>
</feature>
<dbReference type="Proteomes" id="UP001060039">
    <property type="component" value="Chromosome"/>
</dbReference>
<evidence type="ECO:0000256" key="1">
    <source>
        <dbReference type="SAM" id="Coils"/>
    </source>
</evidence>
<keyword evidence="1" id="KW-0175">Coiled coil</keyword>
<keyword evidence="2" id="KW-0812">Transmembrane</keyword>
<accession>A0ABY5FY12</accession>
<dbReference type="EMBL" id="CP101497">
    <property type="protein sequence ID" value="UTT62646.1"/>
    <property type="molecule type" value="Genomic_DNA"/>
</dbReference>
<sequence length="356" mass="39184">MTEFAPPIAPEPPGRRSRAARVGRGILLGIAAVAIVAQSALIASTAWAVANPRAVSDQLTVWQYDPTPAIAGYATRAAMSERGRFLFYASTPAVVPDAEFDRLCSRDEPDIGVLGCYTLADGRIYLYDITNVDLAAFEVVVAAHEMLHAAWDRLPIEQQEALVEPLEEAFATVGPESELAERIAAYEDYDRDSRIPELYAIVGTELPQIPAVLEEHYAQYFDDRSAVVALWQEVEAIFVALEEELERLNTELEALSAEIDDDQAAAERAAAALERDITAFNARASRPGGYTSQSAFERDRQALLDRQSALTRRIDETNAKIDRYNELVDEFTALNEQAAALDKDLNIDPQPIAPTD</sequence>
<gene>
    <name evidence="3" type="ORF">NNL39_00545</name>
</gene>
<name>A0ABY5FY12_9MICO</name>
<keyword evidence="2" id="KW-1133">Transmembrane helix</keyword>